<dbReference type="PANTHER" id="PTHR19871:SF29">
    <property type="entry name" value="NACHT AND WD REPEAT DOMAIN-CONTAINING PROTEIN 2-LIKE"/>
    <property type="match status" value="1"/>
</dbReference>
<evidence type="ECO:0000256" key="1">
    <source>
        <dbReference type="ARBA" id="ARBA00022574"/>
    </source>
</evidence>
<dbReference type="InterPro" id="IPR057588">
    <property type="entry name" value="NWD1/2-like_WH"/>
</dbReference>
<dbReference type="Pfam" id="PF05729">
    <property type="entry name" value="NACHT"/>
    <property type="match status" value="1"/>
</dbReference>
<dbReference type="Gene3D" id="3.40.50.300">
    <property type="entry name" value="P-loop containing nucleotide triphosphate hydrolases"/>
    <property type="match status" value="1"/>
</dbReference>
<dbReference type="SUPFAM" id="SSF52540">
    <property type="entry name" value="P-loop containing nucleoside triphosphate hydrolases"/>
    <property type="match status" value="1"/>
</dbReference>
<evidence type="ECO:0000256" key="3">
    <source>
        <dbReference type="PROSITE-ProRule" id="PRU00221"/>
    </source>
</evidence>
<dbReference type="InterPro" id="IPR007111">
    <property type="entry name" value="NACHT_NTPase"/>
</dbReference>
<dbReference type="InterPro" id="IPR011047">
    <property type="entry name" value="Quinoprotein_ADH-like_sf"/>
</dbReference>
<keyword evidence="1 3" id="KW-0853">WD repeat</keyword>
<reference evidence="6 7" key="1">
    <citation type="submission" date="2021-05" db="EMBL/GenBank/DDBJ databases">
        <authorList>
            <person name="Zahm M."/>
            <person name="Klopp C."/>
            <person name="Cabau C."/>
            <person name="Kuhl H."/>
            <person name="Suciu R."/>
            <person name="Ciorpac M."/>
            <person name="Holostenco D."/>
            <person name="Gessner J."/>
            <person name="Wuertz S."/>
            <person name="Hohne C."/>
            <person name="Stock M."/>
            <person name="Gislard M."/>
            <person name="Lluch J."/>
            <person name="Milhes M."/>
            <person name="Lampietro C."/>
            <person name="Lopez Roques C."/>
            <person name="Donnadieu C."/>
            <person name="Du K."/>
            <person name="Schartl M."/>
            <person name="Guiguen Y."/>
        </authorList>
    </citation>
    <scope>NUCLEOTIDE SEQUENCE [LARGE SCALE GENOMIC DNA]</scope>
    <source>
        <strain evidence="6">Hh-F2</strain>
        <tissue evidence="6">Blood</tissue>
    </source>
</reference>
<dbReference type="PANTHER" id="PTHR19871">
    <property type="entry name" value="BETA TRANSDUCIN-RELATED PROTEIN"/>
    <property type="match status" value="1"/>
</dbReference>
<evidence type="ECO:0000313" key="7">
    <source>
        <dbReference type="Proteomes" id="UP001369086"/>
    </source>
</evidence>
<dbReference type="InterPro" id="IPR001680">
    <property type="entry name" value="WD40_rpt"/>
</dbReference>
<name>A0ABR0ZMD1_HUSHU</name>
<dbReference type="PROSITE" id="PS50082">
    <property type="entry name" value="WD_REPEATS_2"/>
    <property type="match status" value="1"/>
</dbReference>
<proteinExistence type="predicted"/>
<dbReference type="Pfam" id="PF25469">
    <property type="entry name" value="WHD_NWD1"/>
    <property type="match status" value="1"/>
</dbReference>
<sequence length="1659" mass="188051">MDNSIRKALLSGDFSRIPSETIKSCIKIFLCVDPQDSQSERKALRETVYPKIREYCRSNYGVEFKVIDGYEGFDPEDVLDCKFRQFRLKLLEDCIKNSAGPCFVALIGEQSSGPCLPQEIEVLEFEEILQMSQQEGVSTRILERWYHRDENAIQPAYFLWDKRDLLCNYYSQADIKAREVDRSEWQEAFQEMKMIFDAVVSRCIQKGTITPERGRKYFTSALEDELRFALENRPKEDLQRCLCYVHNIPIQSQQEEKMTQKSRLSPDPELQMYHDLKSYNMMRRLRDEFLPSIVASSQLRVYTSNSDIRQGNTKEIRKEHTEGLCNHFYSDMLSMIDALVTRNTQHLDSLTEEVLQHASLCNIYAGLYRIECDEVEKVKNYLSQKETKYPLIVSGGPCTGKTVFLAHCAKQVHSWLNGCDPVVAVRFLRRDTGNLKQLLSGICQQLAVNYNYPPVACSNDIGQLKEDLANLFRASSLQHPLVLILDGVDQMAHTYEAQSMWWLPKTLPPSVKLLISTAPKKYAVLQTLKTLYPDQSQFLEMGNKERKDGSKMLTELLLASKRRITSGQQIYVNEALKGCTLPLYVELLNREVFHWHSQSDVTEESLGKSVHESIERFLHHLEMKHGTELVSKAVAYLTIAKSGITENELVDILSADNNFLLRFLPNKDLLYKLRVPDSVVENLLLDLKSFLVKRYLMGFQVLCWTNRHFPLVVYKLYLSGEEARQEMHNVTSSYFSGRWACGRAKPFVISQDLFAQTKALVAQAFQNPLPLKIYIDSQQPSQPWLFSSHYFAKFANVRKINELPFHLKASGRLDEVCRSTLMCLGFHQAMLKAGQLTNLISELEETSLLAFGKELRLLASILSSAACLLQTSPADLTAVIQTKLLPFLDICPSLLNYVKQIYQEGLRNSALAVLHSSVMNVPSTRTLLSAVELSPIVTVIETQYGKIIMILENGTLWAWSENMSGGFKLMNSTGIKFSGAKSAGHFLLLSTECNRLLLYNLSLSLLLYEVNVHRSVIHSTVETLEQVKGFVISSTSLYGFVWFENMSYVGMFDLSTGSQLGQLHCQHDVMCLSCSSDCRYVFCGQQESTVTIFDIHEGGQHVATVTSDLKRTSILSLLHSEPEMEMFWVDNFGNIFVWDIETISEPQLIKEFCNPEDLDEVITIESSAEKRILLLCKREHIVIWDTFSWMIMDQFKAPRNSLFSHAMLSNNCDIIIAALEGCCFLLVWKRNTGQCVLTLNTGHDQILKLVKNHTTLVAVTANGFFTSWDLDLVLSASLVSKTGLKIKAVLVTAQGKHFYTVNGTDVIFKWNTLTGRIEAYFEHEDLVDSSALTMTGEYLVTSEISGDIYVWNTETGENLHRIRCDHVSKLLVTPNSHFVVSLCENNLSRVWKLTKAHIVCYIHPYLKNAIITPESTFVLGHHERDLLAVSLWSGCVSKRFSCASQSEVTAFQALPDYPDYVVLITSSGYLYTWNVAEETIYQQVKLPENCLSQLEVFQISSDGRYAVISVDIMTINILDTLNGSLFALRAKGPVLYITLTADGSYVVFICDAEQCSCSCDFHAKPVLNVVQVSDMENIGQCYLCKDPSTMTVSDNLNVYVGFEDGSTGIYTIANTVDGTIKSCLSQIGNNDSCLYSEHKQWLGKELPNITWRVSSTELL</sequence>
<evidence type="ECO:0000256" key="2">
    <source>
        <dbReference type="ARBA" id="ARBA00022737"/>
    </source>
</evidence>
<feature type="domain" description="NWD1/2-like winged helix-turn-helix" evidence="5">
    <location>
        <begin position="607"/>
        <end position="662"/>
    </location>
</feature>
<dbReference type="SMART" id="SM00320">
    <property type="entry name" value="WD40"/>
    <property type="match status" value="5"/>
</dbReference>
<dbReference type="InterPro" id="IPR027417">
    <property type="entry name" value="P-loop_NTPase"/>
</dbReference>
<gene>
    <name evidence="6" type="ORF">HHUSO_G11857</name>
</gene>
<keyword evidence="2" id="KW-0677">Repeat</keyword>
<evidence type="ECO:0000313" key="6">
    <source>
        <dbReference type="EMBL" id="KAK6485936.1"/>
    </source>
</evidence>
<feature type="repeat" description="WD" evidence="3">
    <location>
        <begin position="1320"/>
        <end position="1361"/>
    </location>
</feature>
<feature type="domain" description="NACHT" evidence="4">
    <location>
        <begin position="391"/>
        <end position="525"/>
    </location>
</feature>
<dbReference type="InterPro" id="IPR015943">
    <property type="entry name" value="WD40/YVTN_repeat-like_dom_sf"/>
</dbReference>
<dbReference type="InterPro" id="IPR036322">
    <property type="entry name" value="WD40_repeat_dom_sf"/>
</dbReference>
<accession>A0ABR0ZMD1</accession>
<evidence type="ECO:0000259" key="5">
    <source>
        <dbReference type="Pfam" id="PF25469"/>
    </source>
</evidence>
<keyword evidence="7" id="KW-1185">Reference proteome</keyword>
<dbReference type="SUPFAM" id="SSF50998">
    <property type="entry name" value="Quinoprotein alcohol dehydrogenase-like"/>
    <property type="match status" value="1"/>
</dbReference>
<dbReference type="EMBL" id="JAHFZB010000009">
    <property type="protein sequence ID" value="KAK6485936.1"/>
    <property type="molecule type" value="Genomic_DNA"/>
</dbReference>
<comment type="caution">
    <text evidence="6">The sequence shown here is derived from an EMBL/GenBank/DDBJ whole genome shotgun (WGS) entry which is preliminary data.</text>
</comment>
<dbReference type="Proteomes" id="UP001369086">
    <property type="component" value="Unassembled WGS sequence"/>
</dbReference>
<protein>
    <submittedName>
        <fullName evidence="6">NACHT and WD repeat domain-containing protein 2-like</fullName>
    </submittedName>
</protein>
<dbReference type="InterPro" id="IPR052752">
    <property type="entry name" value="NACHT-WD_repeat"/>
</dbReference>
<dbReference type="SUPFAM" id="SSF50978">
    <property type="entry name" value="WD40 repeat-like"/>
    <property type="match status" value="1"/>
</dbReference>
<evidence type="ECO:0000259" key="4">
    <source>
        <dbReference type="Pfam" id="PF05729"/>
    </source>
</evidence>
<organism evidence="6 7">
    <name type="scientific">Huso huso</name>
    <name type="common">Beluga</name>
    <name type="synonym">Acipenser huso</name>
    <dbReference type="NCBI Taxonomy" id="61971"/>
    <lineage>
        <taxon>Eukaryota</taxon>
        <taxon>Metazoa</taxon>
        <taxon>Chordata</taxon>
        <taxon>Craniata</taxon>
        <taxon>Vertebrata</taxon>
        <taxon>Euteleostomi</taxon>
        <taxon>Actinopterygii</taxon>
        <taxon>Chondrostei</taxon>
        <taxon>Acipenseriformes</taxon>
        <taxon>Acipenseridae</taxon>
        <taxon>Huso</taxon>
    </lineage>
</organism>
<dbReference type="Gene3D" id="2.130.10.10">
    <property type="entry name" value="YVTN repeat-like/Quinoprotein amine dehydrogenase"/>
    <property type="match status" value="2"/>
</dbReference>